<dbReference type="Proteomes" id="UP000070133">
    <property type="component" value="Unassembled WGS sequence"/>
</dbReference>
<dbReference type="EMBL" id="LFZN01000182">
    <property type="protein sequence ID" value="KXS96220.1"/>
    <property type="molecule type" value="Genomic_DNA"/>
</dbReference>
<comment type="caution">
    <text evidence="1">The sequence shown here is derived from an EMBL/GenBank/DDBJ whole genome shotgun (WGS) entry which is preliminary data.</text>
</comment>
<protein>
    <submittedName>
        <fullName evidence="1">Uncharacterized protein</fullName>
    </submittedName>
</protein>
<dbReference type="AlphaFoldDB" id="A0A139H172"/>
<accession>A0A139H172</accession>
<organism evidence="1 2">
    <name type="scientific">Pseudocercospora eumusae</name>
    <dbReference type="NCBI Taxonomy" id="321146"/>
    <lineage>
        <taxon>Eukaryota</taxon>
        <taxon>Fungi</taxon>
        <taxon>Dikarya</taxon>
        <taxon>Ascomycota</taxon>
        <taxon>Pezizomycotina</taxon>
        <taxon>Dothideomycetes</taxon>
        <taxon>Dothideomycetidae</taxon>
        <taxon>Mycosphaerellales</taxon>
        <taxon>Mycosphaerellaceae</taxon>
        <taxon>Pseudocercospora</taxon>
    </lineage>
</organism>
<reference evidence="1 2" key="1">
    <citation type="submission" date="2015-07" db="EMBL/GenBank/DDBJ databases">
        <title>Comparative genomics of the Sigatoka disease complex on banana suggests a link between parallel evolutionary changes in Pseudocercospora fijiensis and Pseudocercospora eumusae and increased virulence on the banana host.</title>
        <authorList>
            <person name="Chang T.-C."/>
            <person name="Salvucci A."/>
            <person name="Crous P.W."/>
            <person name="Stergiopoulos I."/>
        </authorList>
    </citation>
    <scope>NUCLEOTIDE SEQUENCE [LARGE SCALE GENOMIC DNA]</scope>
    <source>
        <strain evidence="1 2">CBS 114824</strain>
    </source>
</reference>
<keyword evidence="2" id="KW-1185">Reference proteome</keyword>
<evidence type="ECO:0000313" key="1">
    <source>
        <dbReference type="EMBL" id="KXS96220.1"/>
    </source>
</evidence>
<sequence>MLYCQRRTWCLREQLTIYNGFTKCSESTCIPTATHTQKTCPYTSSKCFEPPTSPAQTPTTFSFLTIIIPRKKSRELPTGVDFAPLQNPILIIEP</sequence>
<proteinExistence type="predicted"/>
<evidence type="ECO:0000313" key="2">
    <source>
        <dbReference type="Proteomes" id="UP000070133"/>
    </source>
</evidence>
<gene>
    <name evidence="1" type="ORF">AC578_9635</name>
</gene>
<name>A0A139H172_9PEZI</name>